<protein>
    <submittedName>
        <fullName evidence="2">Uncharacterized protein</fullName>
    </submittedName>
</protein>
<proteinExistence type="predicted"/>
<dbReference type="EMBL" id="JAWJWF010000046">
    <property type="protein sequence ID" value="KAK6623894.1"/>
    <property type="molecule type" value="Genomic_DNA"/>
</dbReference>
<evidence type="ECO:0000313" key="3">
    <source>
        <dbReference type="Proteomes" id="UP001359485"/>
    </source>
</evidence>
<keyword evidence="1" id="KW-0732">Signal</keyword>
<keyword evidence="3" id="KW-1185">Reference proteome</keyword>
<evidence type="ECO:0000256" key="1">
    <source>
        <dbReference type="SAM" id="SignalP"/>
    </source>
</evidence>
<evidence type="ECO:0000313" key="2">
    <source>
        <dbReference type="EMBL" id="KAK6623894.1"/>
    </source>
</evidence>
<feature type="chain" id="PRO_5046026574" evidence="1">
    <location>
        <begin position="19"/>
        <end position="141"/>
    </location>
</feature>
<comment type="caution">
    <text evidence="2">The sequence shown here is derived from an EMBL/GenBank/DDBJ whole genome shotgun (WGS) entry which is preliminary data.</text>
</comment>
<sequence>MRGLPLLWGLTFFNALRGEDLGSRLREKFAWSEVDFAFPTPEDRAQAISSKKFIPSNTLPLGVDSSYFYPYYVYPMNTIKTRLVTSSESKRSSLEADTLHLRYLQLAPEYQVPIGTTLHFSRLLFNFVHGVFLVDEDLLTI</sequence>
<feature type="signal peptide" evidence="1">
    <location>
        <begin position="1"/>
        <end position="18"/>
    </location>
</feature>
<organism evidence="2 3">
    <name type="scientific">Polyplax serrata</name>
    <name type="common">Common mouse louse</name>
    <dbReference type="NCBI Taxonomy" id="468196"/>
    <lineage>
        <taxon>Eukaryota</taxon>
        <taxon>Metazoa</taxon>
        <taxon>Ecdysozoa</taxon>
        <taxon>Arthropoda</taxon>
        <taxon>Hexapoda</taxon>
        <taxon>Insecta</taxon>
        <taxon>Pterygota</taxon>
        <taxon>Neoptera</taxon>
        <taxon>Paraneoptera</taxon>
        <taxon>Psocodea</taxon>
        <taxon>Troctomorpha</taxon>
        <taxon>Phthiraptera</taxon>
        <taxon>Anoplura</taxon>
        <taxon>Polyplacidae</taxon>
        <taxon>Polyplax</taxon>
    </lineage>
</organism>
<accession>A0ABR1AND5</accession>
<dbReference type="Proteomes" id="UP001359485">
    <property type="component" value="Unassembled WGS sequence"/>
</dbReference>
<name>A0ABR1AND5_POLSC</name>
<reference evidence="2 3" key="1">
    <citation type="submission" date="2023-09" db="EMBL/GenBank/DDBJ databases">
        <title>Genomes of two closely related lineages of the louse Polyplax serrata with different host specificities.</title>
        <authorList>
            <person name="Martinu J."/>
            <person name="Tarabai H."/>
            <person name="Stefka J."/>
            <person name="Hypsa V."/>
        </authorList>
    </citation>
    <scope>NUCLEOTIDE SEQUENCE [LARGE SCALE GENOMIC DNA]</scope>
    <source>
        <strain evidence="2">98ZLc_SE</strain>
    </source>
</reference>
<gene>
    <name evidence="2" type="ORF">RUM44_010750</name>
</gene>